<dbReference type="OrthoDB" id="28524at10239"/>
<evidence type="ECO:0000313" key="1">
    <source>
        <dbReference type="EMBL" id="AOV61622.1"/>
    </source>
</evidence>
<protein>
    <submittedName>
        <fullName evidence="1">Uncharacterized protein</fullName>
    </submittedName>
</protein>
<sequence>MTQTVRRQRKRSDAKEEFFLYVAFHSAFTALMKLFTDD</sequence>
<name>A0A1D8KSI9_9CAUD</name>
<gene>
    <name evidence="1" type="ORF">P090810_149</name>
</gene>
<dbReference type="EMBL" id="KU686210">
    <property type="protein sequence ID" value="AOV61622.1"/>
    <property type="molecule type" value="Genomic_DNA"/>
</dbReference>
<organism evidence="1 2">
    <name type="scientific">Synechococcus phage S-WAM1</name>
    <dbReference type="NCBI Taxonomy" id="1815521"/>
    <lineage>
        <taxon>Viruses</taxon>
        <taxon>Duplodnaviria</taxon>
        <taxon>Heunggongvirae</taxon>
        <taxon>Uroviricota</taxon>
        <taxon>Caudoviricetes</taxon>
        <taxon>Pantevenvirales</taxon>
        <taxon>Kyanoviridae</taxon>
        <taxon>Sokavirus</taxon>
        <taxon>Sokavirus swam1</taxon>
    </lineage>
</organism>
<accession>A0A1D8KSI9</accession>
<dbReference type="GeneID" id="30310102"/>
<evidence type="ECO:0000313" key="2">
    <source>
        <dbReference type="Proteomes" id="UP000204364"/>
    </source>
</evidence>
<reference evidence="1 2" key="1">
    <citation type="journal article" date="2016" name="Virology">
        <title>The genomic content and context of auxiliary metabolic genes in marine cyanomyoviruses.</title>
        <authorList>
            <person name="Crummett L.T."/>
            <person name="Puxty R.J."/>
            <person name="Weihe C."/>
            <person name="Marston M.F."/>
            <person name="Martiny J.B."/>
        </authorList>
    </citation>
    <scope>NUCLEOTIDE SEQUENCE [LARGE SCALE GENOMIC DNA]</scope>
    <source>
        <strain evidence="1">0810PA09</strain>
    </source>
</reference>
<proteinExistence type="predicted"/>
<dbReference type="RefSeq" id="YP_009325138.1">
    <property type="nucleotide sequence ID" value="NC_031944.1"/>
</dbReference>
<dbReference type="KEGG" id="vg:30310102"/>
<dbReference type="Proteomes" id="UP000204364">
    <property type="component" value="Segment"/>
</dbReference>
<keyword evidence="2" id="KW-1185">Reference proteome</keyword>